<evidence type="ECO:0000313" key="9">
    <source>
        <dbReference type="Proteomes" id="UP000189883"/>
    </source>
</evidence>
<proteinExistence type="predicted"/>
<dbReference type="AlphaFoldDB" id="A0A0H4JFL4"/>
<dbReference type="InterPro" id="IPR002797">
    <property type="entry name" value="Polysacc_synth"/>
</dbReference>
<keyword evidence="3 6" id="KW-0812">Transmembrane</keyword>
<evidence type="ECO:0000256" key="1">
    <source>
        <dbReference type="ARBA" id="ARBA00004651"/>
    </source>
</evidence>
<reference evidence="7" key="1">
    <citation type="journal article" date="2015" name="PLoS ONE">
        <title>ErmF and ereD Are Responsible for Erythromycin Resistance in Riemerella anatipestifer.</title>
        <authorList>
            <person name="Xing L."/>
            <person name="Yu H."/>
            <person name="Qi J."/>
            <person name="Jiang P."/>
            <person name="Sun B."/>
            <person name="Cui J."/>
            <person name="Ou C."/>
            <person name="Chang W."/>
            <person name="Hu Q."/>
        </authorList>
    </citation>
    <scope>NUCLEOTIDE SEQUENCE</scope>
    <source>
        <strain evidence="7">HXb2</strain>
    </source>
</reference>
<feature type="transmembrane region" description="Helical" evidence="6">
    <location>
        <begin position="79"/>
        <end position="105"/>
    </location>
</feature>
<dbReference type="GO" id="GO:0005886">
    <property type="term" value="C:plasma membrane"/>
    <property type="evidence" value="ECO:0007669"/>
    <property type="project" value="UniProtKB-SubCell"/>
</dbReference>
<organism evidence="7">
    <name type="scientific">Riemerella anatipestifer</name>
    <name type="common">Moraxella anatipestifer</name>
    <dbReference type="NCBI Taxonomy" id="34085"/>
    <lineage>
        <taxon>Bacteria</taxon>
        <taxon>Pseudomonadati</taxon>
        <taxon>Bacteroidota</taxon>
        <taxon>Flavobacteriia</taxon>
        <taxon>Flavobacteriales</taxon>
        <taxon>Weeksellaceae</taxon>
        <taxon>Riemerella</taxon>
    </lineage>
</organism>
<evidence type="ECO:0000256" key="6">
    <source>
        <dbReference type="SAM" id="Phobius"/>
    </source>
</evidence>
<protein>
    <submittedName>
        <fullName evidence="7">Polysaccharide biosynthesis protein</fullName>
    </submittedName>
</protein>
<gene>
    <name evidence="7" type="primary">psbs</name>
    <name evidence="8" type="ORF">AB406_0123</name>
</gene>
<feature type="transmembrane region" description="Helical" evidence="6">
    <location>
        <begin position="117"/>
        <end position="135"/>
    </location>
</feature>
<dbReference type="Proteomes" id="UP000189883">
    <property type="component" value="Chromosome"/>
</dbReference>
<feature type="transmembrane region" description="Helical" evidence="6">
    <location>
        <begin position="300"/>
        <end position="320"/>
    </location>
</feature>
<keyword evidence="5 6" id="KW-0472">Membrane</keyword>
<feature type="transmembrane region" description="Helical" evidence="6">
    <location>
        <begin position="335"/>
        <end position="353"/>
    </location>
</feature>
<reference evidence="8 9" key="2">
    <citation type="submission" date="2015-06" db="EMBL/GenBank/DDBJ databases">
        <title>R. anatipestifer strain HXb2 is the most virulent strain so far, and the genome sequence would help us uncover the pathogenesis.</title>
        <authorList>
            <person name="Hu Q."/>
            <person name="Qi J."/>
            <person name="Bo H."/>
            <person name="Liu G."/>
            <person name="Tao M."/>
            <person name="Ding Y."/>
            <person name="Xue Y."/>
        </authorList>
    </citation>
    <scope>NUCLEOTIDE SEQUENCE [LARGE SCALE GENOMIC DNA]</scope>
    <source>
        <strain evidence="8 9">HXb2</strain>
    </source>
</reference>
<feature type="transmembrane region" description="Helical" evidence="6">
    <location>
        <begin position="257"/>
        <end position="279"/>
    </location>
</feature>
<evidence type="ECO:0000256" key="4">
    <source>
        <dbReference type="ARBA" id="ARBA00022989"/>
    </source>
</evidence>
<dbReference type="InterPro" id="IPR050833">
    <property type="entry name" value="Poly_Biosynth_Transport"/>
</dbReference>
<dbReference type="EMBL" id="KP265722">
    <property type="protein sequence ID" value="AKO71482.1"/>
    <property type="molecule type" value="Genomic_DNA"/>
</dbReference>
<name>A0A0H4JFL4_RIEAN</name>
<dbReference type="EMBL" id="CP011859">
    <property type="protein sequence ID" value="AQY21088.1"/>
    <property type="molecule type" value="Genomic_DNA"/>
</dbReference>
<feature type="transmembrane region" description="Helical" evidence="6">
    <location>
        <begin position="50"/>
        <end position="67"/>
    </location>
</feature>
<dbReference type="RefSeq" id="WP_079206278.1">
    <property type="nucleotide sequence ID" value="NZ_CP011859.1"/>
</dbReference>
<keyword evidence="2" id="KW-1003">Cell membrane</keyword>
<keyword evidence="4 6" id="KW-1133">Transmembrane helix</keyword>
<comment type="subcellular location">
    <subcellularLocation>
        <location evidence="1">Cell membrane</location>
        <topology evidence="1">Multi-pass membrane protein</topology>
    </subcellularLocation>
</comment>
<feature type="transmembrane region" description="Helical" evidence="6">
    <location>
        <begin position="217"/>
        <end position="237"/>
    </location>
</feature>
<dbReference type="PANTHER" id="PTHR30250:SF11">
    <property type="entry name" value="O-ANTIGEN TRANSPORTER-RELATED"/>
    <property type="match status" value="1"/>
</dbReference>
<accession>A0A0H4JFL4</accession>
<feature type="transmembrane region" description="Helical" evidence="6">
    <location>
        <begin position="172"/>
        <end position="192"/>
    </location>
</feature>
<feature type="transmembrane region" description="Helical" evidence="6">
    <location>
        <begin position="454"/>
        <end position="472"/>
    </location>
</feature>
<sequence>MNVIARQGIKYSIIGYLGFIIGTLSSIFLFPNDYEFYGKLRYILPMAETFLPIIVFGISFSNVKFFFSAEKQGLNQSMLSLSLLAVVFNFIIFSGAFFLACLLFPSLKETQFWNMKYLILPLLFLLSISSVLNKYISNYKRIAIPNIFENLFPKIANIGAFSLFFFLGIPEYGALAFFLGIFVLSLAGYFWYNKKLTGFKWDFSTQFFRTNNTWKKFLEYSFYGFLGNLGNYIAIKIDNVMISEFLNFTLNGVYSNIYSILQLIAVPAMGLYTIYAPLINQCFEENDMAKLQVSHQKTSLNLFCIGIILYTCLLAGFPFLGQMIKNGNELLDHQYLLWILGPAILFDLATGFNGHIISMSKYFKFNIVVMLFLAFATVGLNLVFLRYTNLGIMGIALATAISLTTFNIIKIIFNRIYFGVFPLSLKMLYMSLLCGGTILLTYNLPASPWAIMDFIYRPALALSIILLGNYIFKIYPTQQLIAPLLKKLKR</sequence>
<evidence type="ECO:0000313" key="8">
    <source>
        <dbReference type="EMBL" id="AQY21088.1"/>
    </source>
</evidence>
<feature type="transmembrane region" description="Helical" evidence="6">
    <location>
        <begin position="365"/>
        <end position="384"/>
    </location>
</feature>
<evidence type="ECO:0000256" key="3">
    <source>
        <dbReference type="ARBA" id="ARBA00022692"/>
    </source>
</evidence>
<evidence type="ECO:0000256" key="2">
    <source>
        <dbReference type="ARBA" id="ARBA00022475"/>
    </source>
</evidence>
<evidence type="ECO:0000313" key="7">
    <source>
        <dbReference type="EMBL" id="AKO71482.1"/>
    </source>
</evidence>
<feature type="transmembrane region" description="Helical" evidence="6">
    <location>
        <begin position="416"/>
        <end position="442"/>
    </location>
</feature>
<feature type="transmembrane region" description="Helical" evidence="6">
    <location>
        <begin position="147"/>
        <end position="166"/>
    </location>
</feature>
<dbReference type="PANTHER" id="PTHR30250">
    <property type="entry name" value="PST FAMILY PREDICTED COLANIC ACID TRANSPORTER"/>
    <property type="match status" value="1"/>
</dbReference>
<evidence type="ECO:0000256" key="5">
    <source>
        <dbReference type="ARBA" id="ARBA00023136"/>
    </source>
</evidence>
<feature type="transmembrane region" description="Helical" evidence="6">
    <location>
        <begin position="12"/>
        <end position="30"/>
    </location>
</feature>
<dbReference type="Pfam" id="PF01943">
    <property type="entry name" value="Polysacc_synt"/>
    <property type="match status" value="1"/>
</dbReference>
<feature type="transmembrane region" description="Helical" evidence="6">
    <location>
        <begin position="390"/>
        <end position="409"/>
    </location>
</feature>